<evidence type="ECO:0000256" key="2">
    <source>
        <dbReference type="SAM" id="SignalP"/>
    </source>
</evidence>
<evidence type="ECO:0000256" key="1">
    <source>
        <dbReference type="SAM" id="Phobius"/>
    </source>
</evidence>
<sequence length="223" mass="24475">MMGGRFRVAGILLIACLVLLFGMISVFAQDEIEVDDVSVDDTEEVKSHGSFLAGVREFDSNLVVEMGNVTVSYTIYNIGDQSAFEVELEDIMLTSEDFEAVDGVTSISFDEITPGSSVSRSVTFIAKSAGYYGDSPKSSVYKPSAAKISYATERTSDTKRVHYIASKGILVVEDVESFKKRTDKHILDWIAFSTLSLLFTAVPYAISQSSLSKLDKRAVRKTK</sequence>
<keyword evidence="1" id="KW-0472">Membrane</keyword>
<feature type="chain" id="PRO_5036393654" description="Translocon-associated protein subunit beta" evidence="2">
    <location>
        <begin position="29"/>
        <end position="223"/>
    </location>
</feature>
<dbReference type="EMBL" id="HBFP01005993">
    <property type="protein sequence ID" value="CAD8819872.1"/>
    <property type="molecule type" value="Transcribed_RNA"/>
</dbReference>
<keyword evidence="1" id="KW-0812">Transmembrane</keyword>
<dbReference type="GO" id="GO:0005783">
    <property type="term" value="C:endoplasmic reticulum"/>
    <property type="evidence" value="ECO:0007669"/>
    <property type="project" value="TreeGrafter"/>
</dbReference>
<dbReference type="Pfam" id="PF05753">
    <property type="entry name" value="TRAP_beta"/>
    <property type="match status" value="1"/>
</dbReference>
<evidence type="ECO:0008006" key="5">
    <source>
        <dbReference type="Google" id="ProtNLM"/>
    </source>
</evidence>
<protein>
    <recommendedName>
        <fullName evidence="5">Translocon-associated protein subunit beta</fullName>
    </recommendedName>
</protein>
<accession>A0A6T6M0W7</accession>
<name>A0A6T6M0W7_9RHOD</name>
<dbReference type="EMBL" id="HBFP01005994">
    <property type="protein sequence ID" value="CAD8819873.1"/>
    <property type="molecule type" value="Transcribed_RNA"/>
</dbReference>
<evidence type="ECO:0000313" key="3">
    <source>
        <dbReference type="EMBL" id="CAD8819872.1"/>
    </source>
</evidence>
<proteinExistence type="predicted"/>
<keyword evidence="1" id="KW-1133">Transmembrane helix</keyword>
<evidence type="ECO:0000313" key="4">
    <source>
        <dbReference type="EMBL" id="CAD8819873.1"/>
    </source>
</evidence>
<dbReference type="PANTHER" id="PTHR12861">
    <property type="entry name" value="TRANSLOCON-ASSOCIATED PROTEIN, BETA SUBUNIT PRECURSOR TRAP-BETA SIGNAL SEQUENCE RECEPTOR BETA SUBUNIT"/>
    <property type="match status" value="1"/>
</dbReference>
<gene>
    <name evidence="3" type="ORF">TOLI1172_LOCUS4261</name>
    <name evidence="4" type="ORF">TOLI1172_LOCUS4262</name>
</gene>
<feature type="transmembrane region" description="Helical" evidence="1">
    <location>
        <begin position="186"/>
        <end position="206"/>
    </location>
</feature>
<dbReference type="PANTHER" id="PTHR12861:SF3">
    <property type="entry name" value="TRANSLOCON-ASSOCIATED PROTEIN SUBUNIT BETA"/>
    <property type="match status" value="1"/>
</dbReference>
<reference evidence="3" key="1">
    <citation type="submission" date="2021-01" db="EMBL/GenBank/DDBJ databases">
        <authorList>
            <person name="Corre E."/>
            <person name="Pelletier E."/>
            <person name="Niang G."/>
            <person name="Scheremetjew M."/>
            <person name="Finn R."/>
            <person name="Kale V."/>
            <person name="Holt S."/>
            <person name="Cochrane G."/>
            <person name="Meng A."/>
            <person name="Brown T."/>
            <person name="Cohen L."/>
        </authorList>
    </citation>
    <scope>NUCLEOTIDE SEQUENCE</scope>
    <source>
        <strain evidence="3">CCMP3278</strain>
    </source>
</reference>
<keyword evidence="2" id="KW-0732">Signal</keyword>
<organism evidence="3">
    <name type="scientific">Timspurckia oligopyrenoides</name>
    <dbReference type="NCBI Taxonomy" id="708627"/>
    <lineage>
        <taxon>Eukaryota</taxon>
        <taxon>Rhodophyta</taxon>
        <taxon>Bangiophyceae</taxon>
        <taxon>Porphyridiales</taxon>
        <taxon>Porphyridiaceae</taxon>
        <taxon>Timspurckia</taxon>
    </lineage>
</organism>
<dbReference type="AlphaFoldDB" id="A0A6T6M0W7"/>
<feature type="signal peptide" evidence="2">
    <location>
        <begin position="1"/>
        <end position="28"/>
    </location>
</feature>